<accession>N6TF18</accession>
<keyword evidence="9" id="KW-1133">Transmembrane helix</keyword>
<dbReference type="GO" id="GO:0015293">
    <property type="term" value="F:symporter activity"/>
    <property type="evidence" value="ECO:0007669"/>
    <property type="project" value="UniProtKB-KW"/>
</dbReference>
<keyword evidence="12" id="KW-0325">Glycoprotein</keyword>
<dbReference type="InterPro" id="IPR036259">
    <property type="entry name" value="MFS_trans_sf"/>
</dbReference>
<keyword evidence="5" id="KW-0813">Transport</keyword>
<dbReference type="GO" id="GO:0046942">
    <property type="term" value="P:carboxylic acid transport"/>
    <property type="evidence" value="ECO:0007669"/>
    <property type="project" value="UniProtKB-ARBA"/>
</dbReference>
<evidence type="ECO:0000256" key="12">
    <source>
        <dbReference type="ARBA" id="ARBA00023180"/>
    </source>
</evidence>
<keyword evidence="10" id="KW-0770">Synapse</keyword>
<keyword evidence="6" id="KW-1003">Cell membrane</keyword>
<dbReference type="GO" id="GO:0006820">
    <property type="term" value="P:monoatomic anion transport"/>
    <property type="evidence" value="ECO:0007669"/>
    <property type="project" value="TreeGrafter"/>
</dbReference>
<evidence type="ECO:0000256" key="3">
    <source>
        <dbReference type="ARBA" id="ARBA00004638"/>
    </source>
</evidence>
<evidence type="ECO:0000313" key="27">
    <source>
        <dbReference type="EMBL" id="ENN76363.1"/>
    </source>
</evidence>
<keyword evidence="13" id="KW-0458">Lysosome</keyword>
<comment type="catalytic activity">
    <reaction evidence="15">
        <text>2 nitrate(out) + H(+)(out) = 2 nitrate(in) + H(+)(in)</text>
        <dbReference type="Rhea" id="RHEA:71539"/>
        <dbReference type="ChEBI" id="CHEBI:15378"/>
        <dbReference type="ChEBI" id="CHEBI:17632"/>
    </reaction>
    <physiologicalReaction direction="left-to-right" evidence="15">
        <dbReference type="Rhea" id="RHEA:71540"/>
    </physiologicalReaction>
</comment>
<evidence type="ECO:0000256" key="4">
    <source>
        <dbReference type="ARBA" id="ARBA00004656"/>
    </source>
</evidence>
<organism evidence="27">
    <name type="scientific">Dendroctonus ponderosae</name>
    <name type="common">Mountain pine beetle</name>
    <dbReference type="NCBI Taxonomy" id="77166"/>
    <lineage>
        <taxon>Eukaryota</taxon>
        <taxon>Metazoa</taxon>
        <taxon>Ecdysozoa</taxon>
        <taxon>Arthropoda</taxon>
        <taxon>Hexapoda</taxon>
        <taxon>Insecta</taxon>
        <taxon>Pterygota</taxon>
        <taxon>Neoptera</taxon>
        <taxon>Endopterygota</taxon>
        <taxon>Coleoptera</taxon>
        <taxon>Polyphaga</taxon>
        <taxon>Cucujiformia</taxon>
        <taxon>Curculionidae</taxon>
        <taxon>Scolytinae</taxon>
        <taxon>Dendroctonus</taxon>
    </lineage>
</organism>
<dbReference type="FunFam" id="1.20.1250.20:FF:000067">
    <property type="entry name" value="sialin isoform X2"/>
    <property type="match status" value="1"/>
</dbReference>
<dbReference type="SUPFAM" id="SSF103473">
    <property type="entry name" value="MFS general substrate transporter"/>
    <property type="match status" value="1"/>
</dbReference>
<dbReference type="CDD" id="cd17318">
    <property type="entry name" value="MFS_SLC17"/>
    <property type="match status" value="1"/>
</dbReference>
<dbReference type="EMBL" id="KB740982">
    <property type="protein sequence ID" value="ENN76363.1"/>
    <property type="molecule type" value="Genomic_DNA"/>
</dbReference>
<evidence type="ECO:0000256" key="25">
    <source>
        <dbReference type="ARBA" id="ARBA00081925"/>
    </source>
</evidence>
<dbReference type="PANTHER" id="PTHR11662">
    <property type="entry name" value="SOLUTE CARRIER FAMILY 17"/>
    <property type="match status" value="1"/>
</dbReference>
<evidence type="ECO:0000256" key="20">
    <source>
        <dbReference type="ARBA" id="ARBA00051612"/>
    </source>
</evidence>
<keyword evidence="8" id="KW-0769">Symport</keyword>
<dbReference type="InterPro" id="IPR011701">
    <property type="entry name" value="MFS"/>
</dbReference>
<evidence type="ECO:0000256" key="9">
    <source>
        <dbReference type="ARBA" id="ARBA00022989"/>
    </source>
</evidence>
<evidence type="ECO:0000256" key="18">
    <source>
        <dbReference type="ARBA" id="ARBA00051403"/>
    </source>
</evidence>
<comment type="catalytic activity">
    <reaction evidence="16">
        <text>L-aspartate(out) = L-aspartate(in)</text>
        <dbReference type="Rhea" id="RHEA:66332"/>
        <dbReference type="ChEBI" id="CHEBI:29991"/>
    </reaction>
    <physiologicalReaction direction="left-to-right" evidence="16">
        <dbReference type="Rhea" id="RHEA:66333"/>
    </physiologicalReaction>
</comment>
<dbReference type="HOGENOM" id="CLU_001265_5_0_1"/>
<comment type="catalytic activity">
    <reaction evidence="19">
        <text>L-glutamate(out) = L-glutamate(in)</text>
        <dbReference type="Rhea" id="RHEA:66336"/>
        <dbReference type="ChEBI" id="CHEBI:29985"/>
    </reaction>
    <physiologicalReaction direction="left-to-right" evidence="19">
        <dbReference type="Rhea" id="RHEA:66337"/>
    </physiologicalReaction>
</comment>
<dbReference type="GO" id="GO:0005765">
    <property type="term" value="C:lysosomal membrane"/>
    <property type="evidence" value="ECO:0007669"/>
    <property type="project" value="UniProtKB-SubCell"/>
</dbReference>
<evidence type="ECO:0000259" key="26">
    <source>
        <dbReference type="PROSITE" id="PS50850"/>
    </source>
</evidence>
<feature type="non-terminal residue" evidence="27">
    <location>
        <position position="1"/>
    </location>
</feature>
<evidence type="ECO:0000256" key="22">
    <source>
        <dbReference type="ARBA" id="ARBA00069713"/>
    </source>
</evidence>
<keyword evidence="11" id="KW-0472">Membrane</keyword>
<evidence type="ECO:0000256" key="8">
    <source>
        <dbReference type="ARBA" id="ARBA00022847"/>
    </source>
</evidence>
<dbReference type="InterPro" id="IPR020846">
    <property type="entry name" value="MFS_dom"/>
</dbReference>
<dbReference type="AlphaFoldDB" id="N6TF18"/>
<dbReference type="GO" id="GO:0030672">
    <property type="term" value="C:synaptic vesicle membrane"/>
    <property type="evidence" value="ECO:0007669"/>
    <property type="project" value="UniProtKB-SubCell"/>
</dbReference>
<evidence type="ECO:0000256" key="17">
    <source>
        <dbReference type="ARBA" id="ARBA00050625"/>
    </source>
</evidence>
<dbReference type="FunFam" id="1.20.1250.20:FF:000003">
    <property type="entry name" value="Solute carrier family 17 member 3"/>
    <property type="match status" value="1"/>
</dbReference>
<name>N6TF18_DENPD</name>
<dbReference type="GO" id="GO:0016323">
    <property type="term" value="C:basolateral plasma membrane"/>
    <property type="evidence" value="ECO:0007669"/>
    <property type="project" value="UniProtKB-SubCell"/>
</dbReference>
<dbReference type="PANTHER" id="PTHR11662:SF455">
    <property type="entry name" value="GH23975P"/>
    <property type="match status" value="1"/>
</dbReference>
<keyword evidence="14" id="KW-0968">Cytoplasmic vesicle</keyword>
<evidence type="ECO:0000256" key="5">
    <source>
        <dbReference type="ARBA" id="ARBA00022448"/>
    </source>
</evidence>
<dbReference type="PROSITE" id="PS50850">
    <property type="entry name" value="MFS"/>
    <property type="match status" value="1"/>
</dbReference>
<comment type="catalytic activity">
    <reaction evidence="20">
        <text>D-glucuronate(out) + H(+)(out) = D-glucuronate(in) + H(+)(in)</text>
        <dbReference type="Rhea" id="RHEA:72591"/>
        <dbReference type="ChEBI" id="CHEBI:15378"/>
        <dbReference type="ChEBI" id="CHEBI:58720"/>
    </reaction>
    <physiologicalReaction direction="left-to-right" evidence="20">
        <dbReference type="Rhea" id="RHEA:72592"/>
    </physiologicalReaction>
</comment>
<dbReference type="Pfam" id="PF07690">
    <property type="entry name" value="MFS_1"/>
    <property type="match status" value="1"/>
</dbReference>
<proteinExistence type="predicted"/>
<dbReference type="OMA" id="WAPPMEK"/>
<feature type="domain" description="Major facilitator superfamily (MFS) profile" evidence="26">
    <location>
        <begin position="1"/>
        <end position="395"/>
    </location>
</feature>
<evidence type="ECO:0000256" key="14">
    <source>
        <dbReference type="ARBA" id="ARBA00023329"/>
    </source>
</evidence>
<comment type="subcellular location">
    <subcellularLocation>
        <location evidence="2">Basolateral cell membrane</location>
        <topology evidence="2">Multi-pass membrane protein</topology>
    </subcellularLocation>
    <subcellularLocation>
        <location evidence="3">Cytoplasmic vesicle</location>
        <location evidence="3">Secretory vesicle membrane</location>
        <topology evidence="3">Multi-pass membrane protein</topology>
    </subcellularLocation>
    <subcellularLocation>
        <location evidence="1">Cytoplasmic vesicle</location>
        <location evidence="1">Secretory vesicle</location>
        <location evidence="1">Synaptic vesicle membrane</location>
    </subcellularLocation>
    <subcellularLocation>
        <location evidence="4">Lysosome membrane</location>
    </subcellularLocation>
</comment>
<dbReference type="OrthoDB" id="2985014at2759"/>
<comment type="catalytic activity">
    <reaction evidence="18">
        <text>N-acetyl-L-aspartyl-L-glutamate(out) = N-acetyl-L-aspartyl-L-glutamate(in)</text>
        <dbReference type="Rhea" id="RHEA:72599"/>
        <dbReference type="ChEBI" id="CHEBI:76931"/>
    </reaction>
    <physiologicalReaction direction="left-to-right" evidence="18">
        <dbReference type="Rhea" id="RHEA:72600"/>
    </physiologicalReaction>
</comment>
<feature type="non-terminal residue" evidence="27">
    <location>
        <position position="395"/>
    </location>
</feature>
<evidence type="ECO:0000256" key="23">
    <source>
        <dbReference type="ARBA" id="ARBA00080244"/>
    </source>
</evidence>
<reference evidence="27" key="1">
    <citation type="journal article" date="2013" name="Genome Biol.">
        <title>Draft genome of the mountain pine beetle, Dendroctonus ponderosae Hopkins, a major forest pest.</title>
        <authorList>
            <person name="Keeling C.I."/>
            <person name="Yuen M.M."/>
            <person name="Liao N.Y."/>
            <person name="Docking T.R."/>
            <person name="Chan S.K."/>
            <person name="Taylor G.A."/>
            <person name="Palmquist D.L."/>
            <person name="Jackman S.D."/>
            <person name="Nguyen A."/>
            <person name="Li M."/>
            <person name="Henderson H."/>
            <person name="Janes J.K."/>
            <person name="Zhao Y."/>
            <person name="Pandoh P."/>
            <person name="Moore R."/>
            <person name="Sperling F.A."/>
            <person name="Huber D.P."/>
            <person name="Birol I."/>
            <person name="Jones S.J."/>
            <person name="Bohlmann J."/>
        </authorList>
    </citation>
    <scope>NUCLEOTIDE SEQUENCE</scope>
</reference>
<evidence type="ECO:0000256" key="21">
    <source>
        <dbReference type="ARBA" id="ARBA00056891"/>
    </source>
</evidence>
<evidence type="ECO:0000256" key="1">
    <source>
        <dbReference type="ARBA" id="ARBA00004432"/>
    </source>
</evidence>
<evidence type="ECO:0000256" key="16">
    <source>
        <dbReference type="ARBA" id="ARBA00050554"/>
    </source>
</evidence>
<sequence length="395" mass="43308">MTFFGFFNAYTLRGNLSIAIVAMTSDRNETLKNGTVINIGPEFKWSNEIQGYILSSFFYGYITTQLLGGYFAKKYGGKIIFGTGIAVTAAATLITPWLANNVYLLICVRVIEGIFEGVTYPSVAGLWSKWAPPLERSGLMMFASAGSYFGTVIALPLSALLAEAFGWRSIFLFFGAVGLFWYACWLYIVTSSPDQDSKISEEELKYIQISLEINTKEEFEKVPVPWKSIASSKAVLAICMSNICENWGFYTFLTQLPKYLKDIYSFDLGTSGFLSGLPYLAMGIFVPVAGQLADFVLTKGYLTVTQCRKTWTFVGFSAQFVFLLAVAFASSEIVTVICLTFAVGIGAFAFVGYYVNPLDIAPQYASIIVGISNTFGTLPGIISPILSGYIVSDNP</sequence>
<evidence type="ECO:0000256" key="13">
    <source>
        <dbReference type="ARBA" id="ARBA00023228"/>
    </source>
</evidence>
<evidence type="ECO:0000256" key="11">
    <source>
        <dbReference type="ARBA" id="ARBA00023136"/>
    </source>
</evidence>
<comment type="function">
    <text evidence="21">Receptor for CM101, a polysaccharide produced by group B Streptococcus with antipathoangiogenic properties.</text>
</comment>
<evidence type="ECO:0000256" key="10">
    <source>
        <dbReference type="ARBA" id="ARBA00023018"/>
    </source>
</evidence>
<evidence type="ECO:0000256" key="7">
    <source>
        <dbReference type="ARBA" id="ARBA00022692"/>
    </source>
</evidence>
<evidence type="ECO:0000256" key="15">
    <source>
        <dbReference type="ARBA" id="ARBA00050101"/>
    </source>
</evidence>
<keyword evidence="7" id="KW-0812">Transmembrane</keyword>
<dbReference type="InterPro" id="IPR050382">
    <property type="entry name" value="MFS_Na/Anion_cotransporter"/>
</dbReference>
<evidence type="ECO:0000256" key="2">
    <source>
        <dbReference type="ARBA" id="ARBA00004554"/>
    </source>
</evidence>
<evidence type="ECO:0000256" key="24">
    <source>
        <dbReference type="ARBA" id="ARBA00081195"/>
    </source>
</evidence>
<evidence type="ECO:0000256" key="6">
    <source>
        <dbReference type="ARBA" id="ARBA00022475"/>
    </source>
</evidence>
<protein>
    <recommendedName>
        <fullName evidence="22">Sialin</fullName>
    </recommendedName>
    <alternativeName>
        <fullName evidence="25">H(+)/nitrate cotransporter</fullName>
    </alternativeName>
    <alternativeName>
        <fullName evidence="23">H(+)/sialic acid cotransporter</fullName>
    </alternativeName>
    <alternativeName>
        <fullName evidence="24">Vesicular excitatory amino acid transporter</fullName>
    </alternativeName>
</protein>
<comment type="catalytic activity">
    <reaction evidence="17">
        <text>N-acetylneuraminate(in) + H(+)(in) = N-acetylneuraminate(out) + H(+)(out)</text>
        <dbReference type="Rhea" id="RHEA:28987"/>
        <dbReference type="ChEBI" id="CHEBI:15378"/>
        <dbReference type="ChEBI" id="CHEBI:35418"/>
    </reaction>
    <physiologicalReaction direction="right-to-left" evidence="17">
        <dbReference type="Rhea" id="RHEA:28989"/>
    </physiologicalReaction>
</comment>
<evidence type="ECO:0000256" key="19">
    <source>
        <dbReference type="ARBA" id="ARBA00051447"/>
    </source>
</evidence>
<gene>
    <name evidence="27" type="ORF">YQE_07112</name>
</gene>
<dbReference type="Gene3D" id="1.20.1250.20">
    <property type="entry name" value="MFS general substrate transporter like domains"/>
    <property type="match status" value="2"/>
</dbReference>